<dbReference type="AlphaFoldDB" id="A0A1S8N578"/>
<proteinExistence type="predicted"/>
<dbReference type="EMBL" id="LZYZ01000004">
    <property type="protein sequence ID" value="OOM11676.1"/>
    <property type="molecule type" value="Genomic_DNA"/>
</dbReference>
<keyword evidence="1" id="KW-0812">Transmembrane</keyword>
<evidence type="ECO:0000313" key="2">
    <source>
        <dbReference type="EMBL" id="OOM11676.1"/>
    </source>
</evidence>
<dbReference type="Proteomes" id="UP000191154">
    <property type="component" value="Unassembled WGS sequence"/>
</dbReference>
<reference evidence="2 3" key="1">
    <citation type="submission" date="2016-05" db="EMBL/GenBank/DDBJ databases">
        <title>Microbial solvent formation.</title>
        <authorList>
            <person name="Poehlein A."/>
            <person name="Montoya Solano J.D."/>
            <person name="Flitsch S."/>
            <person name="Krabben P."/>
            <person name="Duerre P."/>
            <person name="Daniel R."/>
        </authorList>
    </citation>
    <scope>NUCLEOTIDE SEQUENCE [LARGE SCALE GENOMIC DNA]</scope>
    <source>
        <strain evidence="2 3">L1-8</strain>
    </source>
</reference>
<feature type="transmembrane region" description="Helical" evidence="1">
    <location>
        <begin position="134"/>
        <end position="154"/>
    </location>
</feature>
<name>A0A1S8N578_CLOSA</name>
<evidence type="ECO:0000313" key="3">
    <source>
        <dbReference type="Proteomes" id="UP000191154"/>
    </source>
</evidence>
<feature type="transmembrane region" description="Helical" evidence="1">
    <location>
        <begin position="59"/>
        <end position="82"/>
    </location>
</feature>
<keyword evidence="1" id="KW-1133">Transmembrane helix</keyword>
<accession>A0A1S8N578</accession>
<evidence type="ECO:0000256" key="1">
    <source>
        <dbReference type="SAM" id="Phobius"/>
    </source>
</evidence>
<keyword evidence="1" id="KW-0472">Membrane</keyword>
<comment type="caution">
    <text evidence="2">The sequence shown here is derived from an EMBL/GenBank/DDBJ whole genome shotgun (WGS) entry which is preliminary data.</text>
</comment>
<sequence length="158" mass="18199">MKSDYVRIFLYFLEPAIIGVVIIMGITIVIRVFKNFINRNRQIDKTTDDSLRKLEKNKIITALIIVINIIFGLLFPFGLMVAMISPMTFDAPGSNKNFYNWIFFYATFSFPIVILVAIITSLIFLFILKSYKMAIIFSLLPMLNIIIVIFTVLLNSKL</sequence>
<feature type="transmembrane region" description="Helical" evidence="1">
    <location>
        <begin position="102"/>
        <end position="127"/>
    </location>
</feature>
<dbReference type="RefSeq" id="WP_077865388.1">
    <property type="nucleotide sequence ID" value="NZ_LZYZ01000004.1"/>
</dbReference>
<organism evidence="2 3">
    <name type="scientific">Clostridium saccharobutylicum</name>
    <dbReference type="NCBI Taxonomy" id="169679"/>
    <lineage>
        <taxon>Bacteria</taxon>
        <taxon>Bacillati</taxon>
        <taxon>Bacillota</taxon>
        <taxon>Clostridia</taxon>
        <taxon>Eubacteriales</taxon>
        <taxon>Clostridiaceae</taxon>
        <taxon>Clostridium</taxon>
    </lineage>
</organism>
<protein>
    <submittedName>
        <fullName evidence="2">Uncharacterized protein</fullName>
    </submittedName>
</protein>
<feature type="transmembrane region" description="Helical" evidence="1">
    <location>
        <begin position="12"/>
        <end position="33"/>
    </location>
</feature>
<gene>
    <name evidence="2" type="ORF">CLOSAC_21030</name>
</gene>